<protein>
    <submittedName>
        <fullName evidence="2">Uncharacterized protein</fullName>
    </submittedName>
</protein>
<comment type="caution">
    <text evidence="2">The sequence shown here is derived from an EMBL/GenBank/DDBJ whole genome shotgun (WGS) entry which is preliminary data.</text>
</comment>
<proteinExistence type="predicted"/>
<feature type="transmembrane region" description="Helical" evidence="1">
    <location>
        <begin position="27"/>
        <end position="45"/>
    </location>
</feature>
<organism evidence="2 3">
    <name type="scientific">Georgenia faecalis</name>
    <dbReference type="NCBI Taxonomy" id="2483799"/>
    <lineage>
        <taxon>Bacteria</taxon>
        <taxon>Bacillati</taxon>
        <taxon>Actinomycetota</taxon>
        <taxon>Actinomycetes</taxon>
        <taxon>Micrococcales</taxon>
        <taxon>Bogoriellaceae</taxon>
        <taxon>Georgenia</taxon>
    </lineage>
</organism>
<evidence type="ECO:0000256" key="1">
    <source>
        <dbReference type="SAM" id="Phobius"/>
    </source>
</evidence>
<reference evidence="3" key="1">
    <citation type="journal article" date="2019" name="Int. J. Syst. Evol. Microbiol.">
        <title>The Global Catalogue of Microorganisms (GCM) 10K type strain sequencing project: providing services to taxonomists for standard genome sequencing and annotation.</title>
        <authorList>
            <consortium name="The Broad Institute Genomics Platform"/>
            <consortium name="The Broad Institute Genome Sequencing Center for Infectious Disease"/>
            <person name="Wu L."/>
            <person name="Ma J."/>
        </authorList>
    </citation>
    <scope>NUCLEOTIDE SEQUENCE [LARGE SCALE GENOMIC DNA]</scope>
    <source>
        <strain evidence="3">JCM 3369</strain>
    </source>
</reference>
<sequence>MAMIFTATAPALRIAVGIGTPLDWTLIAVAGAVAMLNVVLLIRILHSSRRADR</sequence>
<keyword evidence="1" id="KW-0812">Transmembrane</keyword>
<gene>
    <name evidence="2" type="ORF">ACFO3F_06575</name>
</gene>
<dbReference type="Proteomes" id="UP001595955">
    <property type="component" value="Unassembled WGS sequence"/>
</dbReference>
<evidence type="ECO:0000313" key="2">
    <source>
        <dbReference type="EMBL" id="MFC4554905.1"/>
    </source>
</evidence>
<keyword evidence="3" id="KW-1185">Reference proteome</keyword>
<keyword evidence="1" id="KW-0472">Membrane</keyword>
<keyword evidence="1" id="KW-1133">Transmembrane helix</keyword>
<name>A0ABV9D859_9MICO</name>
<evidence type="ECO:0000313" key="3">
    <source>
        <dbReference type="Proteomes" id="UP001595955"/>
    </source>
</evidence>
<accession>A0ABV9D859</accession>
<dbReference type="RefSeq" id="WP_164471387.1">
    <property type="nucleotide sequence ID" value="NZ_CP033325.1"/>
</dbReference>
<dbReference type="EMBL" id="JBHSGF010000004">
    <property type="protein sequence ID" value="MFC4554905.1"/>
    <property type="molecule type" value="Genomic_DNA"/>
</dbReference>